<gene>
    <name evidence="1" type="ORF">M8818_007047</name>
</gene>
<comment type="caution">
    <text evidence="1">The sequence shown here is derived from an EMBL/GenBank/DDBJ whole genome shotgun (WGS) entry which is preliminary data.</text>
</comment>
<organism evidence="1 2">
    <name type="scientific">Zalaria obscura</name>
    <dbReference type="NCBI Taxonomy" id="2024903"/>
    <lineage>
        <taxon>Eukaryota</taxon>
        <taxon>Fungi</taxon>
        <taxon>Dikarya</taxon>
        <taxon>Ascomycota</taxon>
        <taxon>Pezizomycotina</taxon>
        <taxon>Dothideomycetes</taxon>
        <taxon>Dothideomycetidae</taxon>
        <taxon>Dothideales</taxon>
        <taxon>Zalariaceae</taxon>
        <taxon>Zalaria</taxon>
    </lineage>
</organism>
<accession>A0ACC3S5R5</accession>
<dbReference type="EMBL" id="JAMKPW020000042">
    <property type="protein sequence ID" value="KAK8195896.1"/>
    <property type="molecule type" value="Genomic_DNA"/>
</dbReference>
<reference evidence="1" key="1">
    <citation type="submission" date="2024-02" db="EMBL/GenBank/DDBJ databases">
        <title>Metagenome Assembled Genome of Zalaria obscura JY119.</title>
        <authorList>
            <person name="Vighnesh L."/>
            <person name="Jagadeeshwari U."/>
            <person name="Venkata Ramana C."/>
            <person name="Sasikala C."/>
        </authorList>
    </citation>
    <scope>NUCLEOTIDE SEQUENCE</scope>
    <source>
        <strain evidence="1">JY119</strain>
    </source>
</reference>
<dbReference type="Proteomes" id="UP001320706">
    <property type="component" value="Unassembled WGS sequence"/>
</dbReference>
<name>A0ACC3S5R5_9PEZI</name>
<sequence length="819" mass="91403">MASTFEEMADLPDLHMLTPAEQTFTSDPWEDPVDPALSSSPQKVDEDIIENPLGIIKDLGSHIPDHSEDAMSEELVNQTGGIDAEMGAETSKEVNASIHTAAQQLRHSPDATAHEGASLLNQSRAIGVRDPPSNHANPPFKLPIAQPKTKPGKLKRPSQTLLRSSPLVPVRDNSSSNRRSSLPRPDAFDPVSPVKPLERVGRSRKLPAAVTEQPTRQAGGGAESGKGEDGHQSSSSPRAKRAKPDDRAATVESTGLPVNETAQEAPEKKKRGRPAKHSASANVTPRETPEKKKRGRPAKHLAVTNKPVEQKANAKSKLKPKAQAKKIASQEQNTPPAIIVQPDEMLDLGPDGVEGDTVTSSPNKQRTRGTKAKASQNAAPQKSKQAQSQKVRKPTQKQKQPEISPARPDMEEEYVVEGEDLDTPPEDEDAEESEDDPEATVDDHLRFYGQMRNLRQSIKAARHIEEIGFMRRLQRKTHSIKRLKEACIDARHCIELLQEEEREDELAQLLRQIRTRLRTVFDDESTGIEILVRDIHVHAIPSLFDVTKTMLLCFETHANASAHPHGTLTLPHLTTVTTFLTPILDFTSRLPSFRKDHLSELQGHNIIRRADKIVACLRQITTVFTKTQLVAQRRETALANAAANAERLRIQQEQAEQQEEEDKARREWAKKWQALHTKRLGVELWGRVHLPPDVERLRRHLRYVPVEDAMAVCSELEWPDEAVWDLWSGLEKFAGKSGSREAETTEARKKADPHAGPLVYETIFEAHCKKPGHLRPYNVSEIVAKAIQLRDAMKEDYALEGMEPPRWILEIPDPRVLPI</sequence>
<proteinExistence type="predicted"/>
<protein>
    <submittedName>
        <fullName evidence="1">Uncharacterized protein</fullName>
    </submittedName>
</protein>
<evidence type="ECO:0000313" key="1">
    <source>
        <dbReference type="EMBL" id="KAK8195896.1"/>
    </source>
</evidence>
<keyword evidence="2" id="KW-1185">Reference proteome</keyword>
<evidence type="ECO:0000313" key="2">
    <source>
        <dbReference type="Proteomes" id="UP001320706"/>
    </source>
</evidence>